<organism evidence="1 2">
    <name type="scientific">Sorghum bicolor</name>
    <name type="common">Sorghum</name>
    <name type="synonym">Sorghum vulgare</name>
    <dbReference type="NCBI Taxonomy" id="4558"/>
    <lineage>
        <taxon>Eukaryota</taxon>
        <taxon>Viridiplantae</taxon>
        <taxon>Streptophyta</taxon>
        <taxon>Embryophyta</taxon>
        <taxon>Tracheophyta</taxon>
        <taxon>Spermatophyta</taxon>
        <taxon>Magnoliopsida</taxon>
        <taxon>Liliopsida</taxon>
        <taxon>Poales</taxon>
        <taxon>Poaceae</taxon>
        <taxon>PACMAD clade</taxon>
        <taxon>Panicoideae</taxon>
        <taxon>Andropogonodae</taxon>
        <taxon>Andropogoneae</taxon>
        <taxon>Sorghinae</taxon>
        <taxon>Sorghum</taxon>
    </lineage>
</organism>
<accession>A0A921Q6N5</accession>
<dbReference type="Proteomes" id="UP000807115">
    <property type="component" value="Chromosome 10"/>
</dbReference>
<reference evidence="1" key="2">
    <citation type="submission" date="2020-10" db="EMBL/GenBank/DDBJ databases">
        <authorList>
            <person name="Cooper E.A."/>
            <person name="Brenton Z.W."/>
            <person name="Flinn B.S."/>
            <person name="Jenkins J."/>
            <person name="Shu S."/>
            <person name="Flowers D."/>
            <person name="Luo F."/>
            <person name="Wang Y."/>
            <person name="Xia P."/>
            <person name="Barry K."/>
            <person name="Daum C."/>
            <person name="Lipzen A."/>
            <person name="Yoshinaga Y."/>
            <person name="Schmutz J."/>
            <person name="Saski C."/>
            <person name="Vermerris W."/>
            <person name="Kresovich S."/>
        </authorList>
    </citation>
    <scope>NUCLEOTIDE SEQUENCE</scope>
</reference>
<dbReference type="EMBL" id="CM027689">
    <property type="protein sequence ID" value="KAG0515956.1"/>
    <property type="molecule type" value="Genomic_DNA"/>
</dbReference>
<comment type="caution">
    <text evidence="1">The sequence shown here is derived from an EMBL/GenBank/DDBJ whole genome shotgun (WGS) entry which is preliminary data.</text>
</comment>
<sequence length="133" mass="15204">MGLLKLEFPQLFSFAKDTKNSVATFLSRDIENNFLLPLSTEASMQLTELAGRILNIHGISHGTDGWTYQWGSTFSCKQAYSAIQGIMTKQVQFTWLWKNSCRGKHKFFFFLAPPGETQYKEPAEEKAFHFAIL</sequence>
<evidence type="ECO:0000313" key="1">
    <source>
        <dbReference type="EMBL" id="KAG0515956.1"/>
    </source>
</evidence>
<proteinExistence type="predicted"/>
<name>A0A921Q6N5_SORBI</name>
<evidence type="ECO:0000313" key="2">
    <source>
        <dbReference type="Proteomes" id="UP000807115"/>
    </source>
</evidence>
<reference evidence="1" key="1">
    <citation type="journal article" date="2019" name="BMC Genomics">
        <title>A new reference genome for Sorghum bicolor reveals high levels of sequence similarity between sweet and grain genotypes: implications for the genetics of sugar metabolism.</title>
        <authorList>
            <person name="Cooper E.A."/>
            <person name="Brenton Z.W."/>
            <person name="Flinn B.S."/>
            <person name="Jenkins J."/>
            <person name="Shu S."/>
            <person name="Flowers D."/>
            <person name="Luo F."/>
            <person name="Wang Y."/>
            <person name="Xia P."/>
            <person name="Barry K."/>
            <person name="Daum C."/>
            <person name="Lipzen A."/>
            <person name="Yoshinaga Y."/>
            <person name="Schmutz J."/>
            <person name="Saski C."/>
            <person name="Vermerris W."/>
            <person name="Kresovich S."/>
        </authorList>
    </citation>
    <scope>NUCLEOTIDE SEQUENCE</scope>
</reference>
<protein>
    <submittedName>
        <fullName evidence="1">Uncharacterized protein</fullName>
    </submittedName>
</protein>
<gene>
    <name evidence="1" type="ORF">BDA96_10G321800</name>
</gene>
<dbReference type="AlphaFoldDB" id="A0A921Q6N5"/>